<dbReference type="Gene3D" id="3.40.50.720">
    <property type="entry name" value="NAD(P)-binding Rossmann-like Domain"/>
    <property type="match status" value="2"/>
</dbReference>
<dbReference type="eggNOG" id="COG0111">
    <property type="taxonomic scope" value="Bacteria"/>
</dbReference>
<gene>
    <name evidence="7" type="ORF">HMPREF3195_00996</name>
</gene>
<accession>A0A135YU72</accession>
<sequence length="312" mass="35905">MKVILNRDLGQKKIDMIRDLGYDVELILEKDLKSRDDYYDADVWFTYQGFSKVDMDRWTNLKYIHTTSRGIDQVPKDFVVDRGCYLSCNTTGYSVPMAESIIMYILEVFKNTRTMFDKQDKRLWKMDSNWIELAGKRVGFLGTGNISYQTAKRLRAFDVEIWGVNTNGRSVEGFDRTFSLGESDEFFKECDVIIGLMPATEKTSGLIDGSKFELMKKGTTFLNIGRGNLVNHQDLVKYGPKFRGIVIDVADCEPLPADSPLWDLDNIIVSPHNSWVSENNIERLGDIVYENLKSFIETGRPKTWVEDINRGY</sequence>
<evidence type="ECO:0000256" key="2">
    <source>
        <dbReference type="ARBA" id="ARBA00023002"/>
    </source>
</evidence>
<organism evidence="7 8">
    <name type="scientific">Peptostreptococcus anaerobius</name>
    <dbReference type="NCBI Taxonomy" id="1261"/>
    <lineage>
        <taxon>Bacteria</taxon>
        <taxon>Bacillati</taxon>
        <taxon>Bacillota</taxon>
        <taxon>Clostridia</taxon>
        <taxon>Peptostreptococcales</taxon>
        <taxon>Peptostreptococcaceae</taxon>
        <taxon>Peptostreptococcus</taxon>
    </lineage>
</organism>
<evidence type="ECO:0000256" key="4">
    <source>
        <dbReference type="RuleBase" id="RU003719"/>
    </source>
</evidence>
<keyword evidence="3" id="KW-0520">NAD</keyword>
<proteinExistence type="inferred from homology"/>
<dbReference type="CDD" id="cd12155">
    <property type="entry name" value="PGDH_1"/>
    <property type="match status" value="1"/>
</dbReference>
<dbReference type="PANTHER" id="PTHR43333:SF1">
    <property type="entry name" value="D-ISOMER SPECIFIC 2-HYDROXYACID DEHYDROGENASE NAD-BINDING DOMAIN-CONTAINING PROTEIN"/>
    <property type="match status" value="1"/>
</dbReference>
<comment type="caution">
    <text evidence="7">The sequence shown here is derived from an EMBL/GenBank/DDBJ whole genome shotgun (WGS) entry which is preliminary data.</text>
</comment>
<dbReference type="SUPFAM" id="SSF52283">
    <property type="entry name" value="Formate/glycerate dehydrogenase catalytic domain-like"/>
    <property type="match status" value="1"/>
</dbReference>
<dbReference type="InterPro" id="IPR006140">
    <property type="entry name" value="D-isomer_DH_NAD-bd"/>
</dbReference>
<protein>
    <submittedName>
        <fullName evidence="7">4-phosphoerythronate dehydrogenase</fullName>
    </submittedName>
</protein>
<dbReference type="RefSeq" id="WP_002844175.1">
    <property type="nucleotide sequence ID" value="NZ_CAMPYD010000019.1"/>
</dbReference>
<reference evidence="7 8" key="1">
    <citation type="submission" date="2016-02" db="EMBL/GenBank/DDBJ databases">
        <authorList>
            <person name="Wen L."/>
            <person name="He K."/>
            <person name="Yang H."/>
        </authorList>
    </citation>
    <scope>NUCLEOTIDE SEQUENCE [LARGE SCALE GENOMIC DNA]</scope>
    <source>
        <strain evidence="7 8">MJR8628A</strain>
    </source>
</reference>
<feature type="domain" description="D-isomer specific 2-hydroxyacid dehydrogenase catalytic" evidence="5">
    <location>
        <begin position="10"/>
        <end position="305"/>
    </location>
</feature>
<dbReference type="PANTHER" id="PTHR43333">
    <property type="entry name" value="2-HACID_DH_C DOMAIN-CONTAINING PROTEIN"/>
    <property type="match status" value="1"/>
</dbReference>
<dbReference type="InterPro" id="IPR036291">
    <property type="entry name" value="NAD(P)-bd_dom_sf"/>
</dbReference>
<dbReference type="STRING" id="1261.HMPREF3195_00996"/>
<evidence type="ECO:0000259" key="6">
    <source>
        <dbReference type="Pfam" id="PF02826"/>
    </source>
</evidence>
<feature type="domain" description="D-isomer specific 2-hydroxyacid dehydrogenase NAD-binding" evidence="6">
    <location>
        <begin position="102"/>
        <end position="273"/>
    </location>
</feature>
<keyword evidence="2 4" id="KW-0560">Oxidoreductase</keyword>
<dbReference type="Pfam" id="PF00389">
    <property type="entry name" value="2-Hacid_dh"/>
    <property type="match status" value="1"/>
</dbReference>
<dbReference type="GeneID" id="79843206"/>
<evidence type="ECO:0000256" key="1">
    <source>
        <dbReference type="ARBA" id="ARBA00005854"/>
    </source>
</evidence>
<dbReference type="Pfam" id="PF02826">
    <property type="entry name" value="2-Hacid_dh_C"/>
    <property type="match status" value="1"/>
</dbReference>
<evidence type="ECO:0000259" key="5">
    <source>
        <dbReference type="Pfam" id="PF00389"/>
    </source>
</evidence>
<dbReference type="GO" id="GO:0016616">
    <property type="term" value="F:oxidoreductase activity, acting on the CH-OH group of donors, NAD or NADP as acceptor"/>
    <property type="evidence" value="ECO:0007669"/>
    <property type="project" value="InterPro"/>
</dbReference>
<dbReference type="EMBL" id="LSQZ01000037">
    <property type="protein sequence ID" value="KXI12910.1"/>
    <property type="molecule type" value="Genomic_DNA"/>
</dbReference>
<evidence type="ECO:0000313" key="7">
    <source>
        <dbReference type="EMBL" id="KXI12910.1"/>
    </source>
</evidence>
<dbReference type="InterPro" id="IPR006139">
    <property type="entry name" value="D-isomer_2_OHA_DH_cat_dom"/>
</dbReference>
<evidence type="ECO:0000256" key="3">
    <source>
        <dbReference type="ARBA" id="ARBA00023027"/>
    </source>
</evidence>
<dbReference type="SUPFAM" id="SSF51735">
    <property type="entry name" value="NAD(P)-binding Rossmann-fold domains"/>
    <property type="match status" value="1"/>
</dbReference>
<comment type="similarity">
    <text evidence="1 4">Belongs to the D-isomer specific 2-hydroxyacid dehydrogenase family.</text>
</comment>
<dbReference type="GO" id="GO:0051287">
    <property type="term" value="F:NAD binding"/>
    <property type="evidence" value="ECO:0007669"/>
    <property type="project" value="InterPro"/>
</dbReference>
<dbReference type="PATRIC" id="fig|1261.3.peg.273"/>
<name>A0A135YU72_9FIRM</name>
<dbReference type="Proteomes" id="UP000070326">
    <property type="component" value="Unassembled WGS sequence"/>
</dbReference>
<evidence type="ECO:0000313" key="8">
    <source>
        <dbReference type="Proteomes" id="UP000070326"/>
    </source>
</evidence>
<dbReference type="AlphaFoldDB" id="A0A135YU72"/>